<comment type="caution">
    <text evidence="1">The sequence shown here is derived from an EMBL/GenBank/DDBJ whole genome shotgun (WGS) entry which is preliminary data.</text>
</comment>
<dbReference type="InterPro" id="IPR050155">
    <property type="entry name" value="HAD-like_hydrolase_sf"/>
</dbReference>
<dbReference type="InterPro" id="IPR041492">
    <property type="entry name" value="HAD_2"/>
</dbReference>
<name>A0A8J3IN19_9CHLR</name>
<keyword evidence="2" id="KW-1185">Reference proteome</keyword>
<organism evidence="1 2">
    <name type="scientific">Reticulibacter mediterranei</name>
    <dbReference type="NCBI Taxonomy" id="2778369"/>
    <lineage>
        <taxon>Bacteria</taxon>
        <taxon>Bacillati</taxon>
        <taxon>Chloroflexota</taxon>
        <taxon>Ktedonobacteria</taxon>
        <taxon>Ktedonobacterales</taxon>
        <taxon>Reticulibacteraceae</taxon>
        <taxon>Reticulibacter</taxon>
    </lineage>
</organism>
<evidence type="ECO:0000313" key="1">
    <source>
        <dbReference type="EMBL" id="GHO94564.1"/>
    </source>
</evidence>
<dbReference type="Gene3D" id="1.10.150.240">
    <property type="entry name" value="Putative phosphatase, domain 2"/>
    <property type="match status" value="1"/>
</dbReference>
<dbReference type="PANTHER" id="PTHR43434">
    <property type="entry name" value="PHOSPHOGLYCOLATE PHOSPHATASE"/>
    <property type="match status" value="1"/>
</dbReference>
<dbReference type="NCBIfam" id="TIGR01549">
    <property type="entry name" value="HAD-SF-IA-v1"/>
    <property type="match status" value="1"/>
</dbReference>
<dbReference type="Pfam" id="PF13419">
    <property type="entry name" value="HAD_2"/>
    <property type="match status" value="1"/>
</dbReference>
<dbReference type="PANTHER" id="PTHR43434:SF1">
    <property type="entry name" value="PHOSPHOGLYCOLATE PHOSPHATASE"/>
    <property type="match status" value="1"/>
</dbReference>
<dbReference type="RefSeq" id="WP_220205292.1">
    <property type="nucleotide sequence ID" value="NZ_BNJK01000001.1"/>
</dbReference>
<sequence>MIEEKMLKGIIFDLDGTLANTLPLCVRAYQQVLLSLFQREYTASEIIAHFGRSEDGILQQLVPDQWEISFQHYLIAYEQLHWQCPEPFQGIRKLLDLLKQQHVALALVTGKGRQTTDCTLRYLGLTEYFHPIEVGSANGIVKATCIQRVLDEWQIPPQRVAYVGDSVVDMEEAHKAAVLPLRAAWGGGAFSDTGKDAPYAYATFRYVEQFMAWIEQYVEAQ</sequence>
<dbReference type="EMBL" id="BNJK01000001">
    <property type="protein sequence ID" value="GHO94564.1"/>
    <property type="molecule type" value="Genomic_DNA"/>
</dbReference>
<dbReference type="GO" id="GO:0005829">
    <property type="term" value="C:cytosol"/>
    <property type="evidence" value="ECO:0007669"/>
    <property type="project" value="TreeGrafter"/>
</dbReference>
<dbReference type="Gene3D" id="3.40.50.1000">
    <property type="entry name" value="HAD superfamily/HAD-like"/>
    <property type="match status" value="1"/>
</dbReference>
<dbReference type="InterPro" id="IPR006439">
    <property type="entry name" value="HAD-SF_hydro_IA"/>
</dbReference>
<dbReference type="SFLD" id="SFLDS00003">
    <property type="entry name" value="Haloacid_Dehalogenase"/>
    <property type="match status" value="1"/>
</dbReference>
<protein>
    <submittedName>
        <fullName evidence="1">Phosphoglycolate phosphatase</fullName>
    </submittedName>
</protein>
<dbReference type="InterPro" id="IPR023214">
    <property type="entry name" value="HAD_sf"/>
</dbReference>
<dbReference type="AlphaFoldDB" id="A0A8J3IN19"/>
<dbReference type="GO" id="GO:0006281">
    <property type="term" value="P:DNA repair"/>
    <property type="evidence" value="ECO:0007669"/>
    <property type="project" value="TreeGrafter"/>
</dbReference>
<dbReference type="SUPFAM" id="SSF56784">
    <property type="entry name" value="HAD-like"/>
    <property type="match status" value="1"/>
</dbReference>
<proteinExistence type="predicted"/>
<reference evidence="1" key="1">
    <citation type="submission" date="2020-10" db="EMBL/GenBank/DDBJ databases">
        <title>Taxonomic study of unclassified bacteria belonging to the class Ktedonobacteria.</title>
        <authorList>
            <person name="Yabe S."/>
            <person name="Wang C.M."/>
            <person name="Zheng Y."/>
            <person name="Sakai Y."/>
            <person name="Cavaletti L."/>
            <person name="Monciardini P."/>
            <person name="Donadio S."/>
        </authorList>
    </citation>
    <scope>NUCLEOTIDE SEQUENCE</scope>
    <source>
        <strain evidence="1">ID150040</strain>
    </source>
</reference>
<dbReference type="GO" id="GO:0008967">
    <property type="term" value="F:phosphoglycolate phosphatase activity"/>
    <property type="evidence" value="ECO:0007669"/>
    <property type="project" value="TreeGrafter"/>
</dbReference>
<dbReference type="InterPro" id="IPR036412">
    <property type="entry name" value="HAD-like_sf"/>
</dbReference>
<dbReference type="InterPro" id="IPR023198">
    <property type="entry name" value="PGP-like_dom2"/>
</dbReference>
<gene>
    <name evidence="1" type="ORF">KSF_046120</name>
</gene>
<dbReference type="Proteomes" id="UP000597444">
    <property type="component" value="Unassembled WGS sequence"/>
</dbReference>
<dbReference type="SFLD" id="SFLDG01129">
    <property type="entry name" value="C1.5:_HAD__Beta-PGM__Phosphata"/>
    <property type="match status" value="1"/>
</dbReference>
<accession>A0A8J3IN19</accession>
<evidence type="ECO:0000313" key="2">
    <source>
        <dbReference type="Proteomes" id="UP000597444"/>
    </source>
</evidence>